<name>A0A0U1CTV4_9MYCO</name>
<protein>
    <submittedName>
        <fullName evidence="2">Uncharacterized protein</fullName>
    </submittedName>
</protein>
<dbReference type="EMBL" id="CTEC01000001">
    <property type="protein sequence ID" value="CQD01953.1"/>
    <property type="molecule type" value="Genomic_DNA"/>
</dbReference>
<reference evidence="3" key="1">
    <citation type="submission" date="2015-03" db="EMBL/GenBank/DDBJ databases">
        <authorList>
            <person name="Urmite Genomes"/>
        </authorList>
    </citation>
    <scope>NUCLEOTIDE SEQUENCE [LARGE SCALE GENOMIC DNA]</scope>
    <source>
        <strain evidence="3">CSUR P1344</strain>
    </source>
</reference>
<feature type="transmembrane region" description="Helical" evidence="1">
    <location>
        <begin position="82"/>
        <end position="102"/>
    </location>
</feature>
<dbReference type="Proteomes" id="UP000199601">
    <property type="component" value="Unassembled WGS sequence"/>
</dbReference>
<feature type="transmembrane region" description="Helical" evidence="1">
    <location>
        <begin position="22"/>
        <end position="40"/>
    </location>
</feature>
<dbReference type="AlphaFoldDB" id="A0A0U1CTV4"/>
<accession>A0A0U1CTV4</accession>
<keyword evidence="1" id="KW-1133">Transmembrane helix</keyword>
<sequence length="220" mass="23795">MQAVATAGIAVFAAVDLLLRDWRHGILLLLLAAFIGASTMRREFRRAQLTTRLGKLRSAAEVSGDVDAEDLTPPPRPRQRNVWLLALMVVVVGVGGVGFAALSSQPRRDCRTAAAAVQLLHDRSDLLDLKTIVVGGPDLAAYRNWAEQLSRMAAGQVSAVDIAPHLRAIADRAREGLSLVAQARNAPPPRPVMELQLAYGQDMWSILDEENALTAACHPR</sequence>
<keyword evidence="1" id="KW-0472">Membrane</keyword>
<keyword evidence="3" id="KW-1185">Reference proteome</keyword>
<organism evidence="2 3">
    <name type="scientific">Mycobacterium europaeum</name>
    <dbReference type="NCBI Taxonomy" id="761804"/>
    <lineage>
        <taxon>Bacteria</taxon>
        <taxon>Bacillati</taxon>
        <taxon>Actinomycetota</taxon>
        <taxon>Actinomycetes</taxon>
        <taxon>Mycobacteriales</taxon>
        <taxon>Mycobacteriaceae</taxon>
        <taxon>Mycobacterium</taxon>
        <taxon>Mycobacterium simiae complex</taxon>
    </lineage>
</organism>
<evidence type="ECO:0000313" key="3">
    <source>
        <dbReference type="Proteomes" id="UP000199601"/>
    </source>
</evidence>
<evidence type="ECO:0000256" key="1">
    <source>
        <dbReference type="SAM" id="Phobius"/>
    </source>
</evidence>
<proteinExistence type="predicted"/>
<evidence type="ECO:0000313" key="2">
    <source>
        <dbReference type="EMBL" id="CQD01953.1"/>
    </source>
</evidence>
<keyword evidence="1" id="KW-0812">Transmembrane</keyword>
<dbReference type="RefSeq" id="WP_083071861.1">
    <property type="nucleotide sequence ID" value="NZ_CTEC01000001.1"/>
</dbReference>
<gene>
    <name evidence="2" type="ORF">BN000_00006</name>
</gene>